<reference evidence="4 5" key="1">
    <citation type="submission" date="2013-03" db="EMBL/GenBank/DDBJ databases">
        <title>The Genome Sequence of Phialophora europaea CBS 101466.</title>
        <authorList>
            <consortium name="The Broad Institute Genomics Platform"/>
            <person name="Cuomo C."/>
            <person name="de Hoog S."/>
            <person name="Gorbushina A."/>
            <person name="Walker B."/>
            <person name="Young S.K."/>
            <person name="Zeng Q."/>
            <person name="Gargeya S."/>
            <person name="Fitzgerald M."/>
            <person name="Haas B."/>
            <person name="Abouelleil A."/>
            <person name="Allen A.W."/>
            <person name="Alvarado L."/>
            <person name="Arachchi H.M."/>
            <person name="Berlin A.M."/>
            <person name="Chapman S.B."/>
            <person name="Gainer-Dewar J."/>
            <person name="Goldberg J."/>
            <person name="Griggs A."/>
            <person name="Gujja S."/>
            <person name="Hansen M."/>
            <person name="Howarth C."/>
            <person name="Imamovic A."/>
            <person name="Ireland A."/>
            <person name="Larimer J."/>
            <person name="McCowan C."/>
            <person name="Murphy C."/>
            <person name="Pearson M."/>
            <person name="Poon T.W."/>
            <person name="Priest M."/>
            <person name="Roberts A."/>
            <person name="Saif S."/>
            <person name="Shea T."/>
            <person name="Sisk P."/>
            <person name="Sykes S."/>
            <person name="Wortman J."/>
            <person name="Nusbaum C."/>
            <person name="Birren B."/>
        </authorList>
    </citation>
    <scope>NUCLEOTIDE SEQUENCE [LARGE SCALE GENOMIC DNA]</scope>
    <source>
        <strain evidence="4 5">CBS 101466</strain>
    </source>
</reference>
<dbReference type="Gene3D" id="3.40.50.10190">
    <property type="entry name" value="BRCT domain"/>
    <property type="match status" value="1"/>
</dbReference>
<name>W2RVR5_CYPE1</name>
<protein>
    <recommendedName>
        <fullName evidence="6">BRCT domain-containing protein</fullName>
    </recommendedName>
</protein>
<dbReference type="InterPro" id="IPR013783">
    <property type="entry name" value="Ig-like_fold"/>
</dbReference>
<dbReference type="GeneID" id="19972227"/>
<dbReference type="GO" id="GO:0005802">
    <property type="term" value="C:trans-Golgi network"/>
    <property type="evidence" value="ECO:0007669"/>
    <property type="project" value="TreeGrafter"/>
</dbReference>
<dbReference type="InterPro" id="IPR036116">
    <property type="entry name" value="FN3_sf"/>
</dbReference>
<accession>W2RVR5</accession>
<dbReference type="AlphaFoldDB" id="W2RVR5"/>
<organism evidence="4 5">
    <name type="scientific">Cyphellophora europaea (strain CBS 101466)</name>
    <name type="common">Phialophora europaea</name>
    <dbReference type="NCBI Taxonomy" id="1220924"/>
    <lineage>
        <taxon>Eukaryota</taxon>
        <taxon>Fungi</taxon>
        <taxon>Dikarya</taxon>
        <taxon>Ascomycota</taxon>
        <taxon>Pezizomycotina</taxon>
        <taxon>Eurotiomycetes</taxon>
        <taxon>Chaetothyriomycetidae</taxon>
        <taxon>Chaetothyriales</taxon>
        <taxon>Cyphellophoraceae</taxon>
        <taxon>Cyphellophora</taxon>
    </lineage>
</organism>
<feature type="compositionally biased region" description="Acidic residues" evidence="1">
    <location>
        <begin position="362"/>
        <end position="373"/>
    </location>
</feature>
<dbReference type="OrthoDB" id="245697at2759"/>
<dbReference type="SMART" id="SM00292">
    <property type="entry name" value="BRCT"/>
    <property type="match status" value="1"/>
</dbReference>
<evidence type="ECO:0000313" key="4">
    <source>
        <dbReference type="EMBL" id="ETN40611.1"/>
    </source>
</evidence>
<feature type="domain" description="Fibronectin type-III" evidence="3">
    <location>
        <begin position="75"/>
        <end position="165"/>
    </location>
</feature>
<dbReference type="CDD" id="cd17742">
    <property type="entry name" value="BRCT_CHS5_like"/>
    <property type="match status" value="1"/>
</dbReference>
<dbReference type="Proteomes" id="UP000030752">
    <property type="component" value="Unassembled WGS sequence"/>
</dbReference>
<dbReference type="eggNOG" id="ENOG502QRF7">
    <property type="taxonomic scope" value="Eukaryota"/>
</dbReference>
<dbReference type="SUPFAM" id="SSF49265">
    <property type="entry name" value="Fibronectin type III"/>
    <property type="match status" value="1"/>
</dbReference>
<dbReference type="InParanoid" id="W2RVR5"/>
<dbReference type="GO" id="GO:0046983">
    <property type="term" value="F:protein dimerization activity"/>
    <property type="evidence" value="ECO:0007669"/>
    <property type="project" value="InterPro"/>
</dbReference>
<dbReference type="PANTHER" id="PTHR47351:SF1">
    <property type="entry name" value="CHITIN BIOSYNTHESIS PROTEIN CHS5"/>
    <property type="match status" value="1"/>
</dbReference>
<dbReference type="STRING" id="1220924.W2RVR5"/>
<feature type="domain" description="BRCT" evidence="2">
    <location>
        <begin position="163"/>
        <end position="251"/>
    </location>
</feature>
<dbReference type="Pfam" id="PF12738">
    <property type="entry name" value="PTCB-BRCT"/>
    <property type="match status" value="1"/>
</dbReference>
<dbReference type="InterPro" id="IPR031673">
    <property type="entry name" value="Chs5_N"/>
</dbReference>
<feature type="compositionally biased region" description="Acidic residues" evidence="1">
    <location>
        <begin position="334"/>
        <end position="344"/>
    </location>
</feature>
<sequence>MLVSLTVGKVDAGVAVLLTEDKRLIEFPSILLPPSITSGSIVDITVSQNFDAEQKSQAAFESLQSQILNTYGLQTPATPELRLRNATQSTIVLEWDPIQLATTTLRSLALYRNGQKAGNIPRPMDMLSTKISGLQMDAEYSFYLVLRTSGGTYTSNVLNVKTHDMKNLTGIRVTPGVLPPQLREALETAVERIGAKIIDTPRIDTTHFVCTEGRGKDWERANEMNIPVVRPEWIEGCEREGHIVPVKGYYLDANPKHRNIGSNPSLSGPPAMSSPASQQAMAASQQELPLRAQGPKSPDRESTVSGEPGPEVNEPPTPPPKDERNRPETIAEDTHDESEDEGDDPEKPRVPEERTTAASAQEVDEDSDADEEAASASASEAKDPDNKKDKGGEMEDVAL</sequence>
<proteinExistence type="predicted"/>
<feature type="compositionally biased region" description="Basic and acidic residues" evidence="1">
    <location>
        <begin position="380"/>
        <end position="393"/>
    </location>
</feature>
<feature type="compositionally biased region" description="Low complexity" evidence="1">
    <location>
        <begin position="269"/>
        <end position="286"/>
    </location>
</feature>
<evidence type="ECO:0000313" key="5">
    <source>
        <dbReference type="Proteomes" id="UP000030752"/>
    </source>
</evidence>
<dbReference type="InterPro" id="IPR003961">
    <property type="entry name" value="FN3_dom"/>
</dbReference>
<dbReference type="HOGENOM" id="CLU_019904_0_1_1"/>
<dbReference type="Pfam" id="PF16892">
    <property type="entry name" value="CHS5_N"/>
    <property type="match status" value="1"/>
</dbReference>
<dbReference type="Pfam" id="PF16893">
    <property type="entry name" value="fn3_2"/>
    <property type="match status" value="1"/>
</dbReference>
<evidence type="ECO:0000259" key="3">
    <source>
        <dbReference type="PROSITE" id="PS50853"/>
    </source>
</evidence>
<dbReference type="InterPro" id="IPR031669">
    <property type="entry name" value="Fn3_2"/>
</dbReference>
<dbReference type="SUPFAM" id="SSF52113">
    <property type="entry name" value="BRCT domain"/>
    <property type="match status" value="1"/>
</dbReference>
<feature type="compositionally biased region" description="Basic and acidic residues" evidence="1">
    <location>
        <begin position="320"/>
        <end position="333"/>
    </location>
</feature>
<dbReference type="GO" id="GO:0000747">
    <property type="term" value="P:conjugation with cellular fusion"/>
    <property type="evidence" value="ECO:0007669"/>
    <property type="project" value="TreeGrafter"/>
</dbReference>
<feature type="region of interest" description="Disordered" evidence="1">
    <location>
        <begin position="260"/>
        <end position="399"/>
    </location>
</feature>
<evidence type="ECO:0008006" key="6">
    <source>
        <dbReference type="Google" id="ProtNLM"/>
    </source>
</evidence>
<dbReference type="PROSITE" id="PS50853">
    <property type="entry name" value="FN3"/>
    <property type="match status" value="1"/>
</dbReference>
<dbReference type="InterPro" id="IPR052827">
    <property type="entry name" value="CHS_Export/Cell_Fusion_Reg"/>
</dbReference>
<gene>
    <name evidence="4" type="ORF">HMPREF1541_04888</name>
</gene>
<dbReference type="RefSeq" id="XP_008717454.1">
    <property type="nucleotide sequence ID" value="XM_008719232.1"/>
</dbReference>
<dbReference type="CDD" id="cd13945">
    <property type="entry name" value="Chs5_N"/>
    <property type="match status" value="1"/>
</dbReference>
<feature type="compositionally biased region" description="Basic and acidic residues" evidence="1">
    <location>
        <begin position="345"/>
        <end position="355"/>
    </location>
</feature>
<dbReference type="Gene3D" id="6.20.120.50">
    <property type="match status" value="1"/>
</dbReference>
<dbReference type="InterPro" id="IPR001357">
    <property type="entry name" value="BRCT_dom"/>
</dbReference>
<keyword evidence="5" id="KW-1185">Reference proteome</keyword>
<dbReference type="InterPro" id="IPR036420">
    <property type="entry name" value="BRCT_dom_sf"/>
</dbReference>
<dbReference type="VEuPathDB" id="FungiDB:HMPREF1541_04888"/>
<dbReference type="PANTHER" id="PTHR47351">
    <property type="entry name" value="CHITIN BIOSYNTHESIS PROTEIN CHS5"/>
    <property type="match status" value="1"/>
</dbReference>
<dbReference type="EMBL" id="KB822720">
    <property type="protein sequence ID" value="ETN40611.1"/>
    <property type="molecule type" value="Genomic_DNA"/>
</dbReference>
<dbReference type="Gene3D" id="2.60.40.10">
    <property type="entry name" value="Immunoglobulins"/>
    <property type="match status" value="1"/>
</dbReference>
<dbReference type="GO" id="GO:0034044">
    <property type="term" value="C:exomer complex"/>
    <property type="evidence" value="ECO:0007669"/>
    <property type="project" value="TreeGrafter"/>
</dbReference>
<evidence type="ECO:0000259" key="2">
    <source>
        <dbReference type="PROSITE" id="PS50172"/>
    </source>
</evidence>
<evidence type="ECO:0000256" key="1">
    <source>
        <dbReference type="SAM" id="MobiDB-lite"/>
    </source>
</evidence>
<dbReference type="PROSITE" id="PS50172">
    <property type="entry name" value="BRCT"/>
    <property type="match status" value="1"/>
</dbReference>
<dbReference type="GO" id="GO:0006893">
    <property type="term" value="P:Golgi to plasma membrane transport"/>
    <property type="evidence" value="ECO:0007669"/>
    <property type="project" value="TreeGrafter"/>
</dbReference>